<sequence length="292" mass="33572">MHPNRKKYHESHRDQKRLAYGTESEPDTEPVQKQRICHEGPYCQVCHDSGILPHYLTSRTYCRGIILEKQVLSHKLLAELGAASLETGRLRWLILNKAYAGTQQTSNSQPASFRDFSTLFQHPGMQHLEQLAIISQEFNDNDLHLLATSSYIRHLKELILPFNRITNAGVDILMQHPQFQKLQVLDLSYNQFDELQLDPLLGSRFLPQLEELYLAGNTSLFLNRYLALKSSLKLLDISGNNVSLDQFNSFIRKNPDIHLGGSRLANGYPPRIASWFNDEEAEDFWGWVGSYF</sequence>
<dbReference type="SUPFAM" id="SSF52047">
    <property type="entry name" value="RNI-like"/>
    <property type="match status" value="1"/>
</dbReference>
<evidence type="ECO:0000313" key="2">
    <source>
        <dbReference type="EMBL" id="PHN03522.1"/>
    </source>
</evidence>
<dbReference type="RefSeq" id="WP_099153104.1">
    <property type="nucleotide sequence ID" value="NZ_PDUD01000031.1"/>
</dbReference>
<dbReference type="Proteomes" id="UP000223913">
    <property type="component" value="Unassembled WGS sequence"/>
</dbReference>
<dbReference type="InterPro" id="IPR032675">
    <property type="entry name" value="LRR_dom_sf"/>
</dbReference>
<evidence type="ECO:0000313" key="3">
    <source>
        <dbReference type="Proteomes" id="UP000223913"/>
    </source>
</evidence>
<accession>A0A2D0N4Q9</accession>
<protein>
    <recommendedName>
        <fullName evidence="4">Leucine-rich repeat domain-containing protein</fullName>
    </recommendedName>
</protein>
<dbReference type="Pfam" id="PF00560">
    <property type="entry name" value="LRR_1"/>
    <property type="match status" value="1"/>
</dbReference>
<dbReference type="EMBL" id="PDUD01000031">
    <property type="protein sequence ID" value="PHN03522.1"/>
    <property type="molecule type" value="Genomic_DNA"/>
</dbReference>
<dbReference type="Gene3D" id="3.80.10.10">
    <property type="entry name" value="Ribonuclease Inhibitor"/>
    <property type="match status" value="1"/>
</dbReference>
<reference evidence="2 3" key="1">
    <citation type="submission" date="2017-10" db="EMBL/GenBank/DDBJ databases">
        <title>The draft genome sequence of Lewinella nigricans NBRC 102662.</title>
        <authorList>
            <person name="Wang K."/>
        </authorList>
    </citation>
    <scope>NUCLEOTIDE SEQUENCE [LARGE SCALE GENOMIC DNA]</scope>
    <source>
        <strain evidence="2 3">NBRC 102662</strain>
    </source>
</reference>
<evidence type="ECO:0008006" key="4">
    <source>
        <dbReference type="Google" id="ProtNLM"/>
    </source>
</evidence>
<gene>
    <name evidence="2" type="ORF">CRP01_26340</name>
</gene>
<organism evidence="2 3">
    <name type="scientific">Flavilitoribacter nigricans (strain ATCC 23147 / DSM 23189 / NBRC 102662 / NCIMB 1420 / SS-2)</name>
    <name type="common">Lewinella nigricans</name>
    <dbReference type="NCBI Taxonomy" id="1122177"/>
    <lineage>
        <taxon>Bacteria</taxon>
        <taxon>Pseudomonadati</taxon>
        <taxon>Bacteroidota</taxon>
        <taxon>Saprospiria</taxon>
        <taxon>Saprospirales</taxon>
        <taxon>Lewinellaceae</taxon>
        <taxon>Flavilitoribacter</taxon>
    </lineage>
</organism>
<dbReference type="InterPro" id="IPR001611">
    <property type="entry name" value="Leu-rich_rpt"/>
</dbReference>
<dbReference type="AlphaFoldDB" id="A0A2D0N4Q9"/>
<feature type="region of interest" description="Disordered" evidence="1">
    <location>
        <begin position="1"/>
        <end position="30"/>
    </location>
</feature>
<name>A0A2D0N4Q9_FLAN2</name>
<proteinExistence type="predicted"/>
<keyword evidence="3" id="KW-1185">Reference proteome</keyword>
<dbReference type="Pfam" id="PF13516">
    <property type="entry name" value="LRR_6"/>
    <property type="match status" value="1"/>
</dbReference>
<evidence type="ECO:0000256" key="1">
    <source>
        <dbReference type="SAM" id="MobiDB-lite"/>
    </source>
</evidence>
<comment type="caution">
    <text evidence="2">The sequence shown here is derived from an EMBL/GenBank/DDBJ whole genome shotgun (WGS) entry which is preliminary data.</text>
</comment>
<feature type="compositionally biased region" description="Basic residues" evidence="1">
    <location>
        <begin position="1"/>
        <end position="10"/>
    </location>
</feature>
<dbReference type="PROSITE" id="PS51450">
    <property type="entry name" value="LRR"/>
    <property type="match status" value="1"/>
</dbReference>